<proteinExistence type="predicted"/>
<accession>A0A1B7MXJ3</accession>
<evidence type="ECO:0000313" key="2">
    <source>
        <dbReference type="EMBL" id="OAX37320.1"/>
    </source>
</evidence>
<sequence length="133" mass="14479">MFSFRGAGTGLVSEGKFYSQPQNPRWGGESYSSSPLSLPILPLPDPFSDSGSCSYQRSQFQQNPGLARALPGFRITGGQTDYGVPRYSQSAIALAPPNARFATGDQHMAYDKDTGELVTTDKWDKTVGEGRMY</sequence>
<dbReference type="InParanoid" id="A0A1B7MXJ3"/>
<reference evidence="2 3" key="1">
    <citation type="submission" date="2016-06" db="EMBL/GenBank/DDBJ databases">
        <title>Comparative genomics of the ectomycorrhizal sister species Rhizopogon vinicolor and Rhizopogon vesiculosus (Basidiomycota: Boletales) reveals a divergence of the mating type B locus.</title>
        <authorList>
            <consortium name="DOE Joint Genome Institute"/>
            <person name="Mujic A.B."/>
            <person name="Kuo A."/>
            <person name="Tritt A."/>
            <person name="Lipzen A."/>
            <person name="Chen C."/>
            <person name="Johnson J."/>
            <person name="Sharma A."/>
            <person name="Barry K."/>
            <person name="Grigoriev I.V."/>
            <person name="Spatafora J.W."/>
        </authorList>
    </citation>
    <scope>NUCLEOTIDE SEQUENCE [LARGE SCALE GENOMIC DNA]</scope>
    <source>
        <strain evidence="2 3">AM-OR11-026</strain>
    </source>
</reference>
<feature type="region of interest" description="Disordered" evidence="1">
    <location>
        <begin position="13"/>
        <end position="34"/>
    </location>
</feature>
<dbReference type="EMBL" id="KV448359">
    <property type="protein sequence ID" value="OAX37320.1"/>
    <property type="molecule type" value="Genomic_DNA"/>
</dbReference>
<evidence type="ECO:0000256" key="1">
    <source>
        <dbReference type="SAM" id="MobiDB-lite"/>
    </source>
</evidence>
<dbReference type="AlphaFoldDB" id="A0A1B7MXJ3"/>
<organism evidence="2 3">
    <name type="scientific">Rhizopogon vinicolor AM-OR11-026</name>
    <dbReference type="NCBI Taxonomy" id="1314800"/>
    <lineage>
        <taxon>Eukaryota</taxon>
        <taxon>Fungi</taxon>
        <taxon>Dikarya</taxon>
        <taxon>Basidiomycota</taxon>
        <taxon>Agaricomycotina</taxon>
        <taxon>Agaricomycetes</taxon>
        <taxon>Agaricomycetidae</taxon>
        <taxon>Boletales</taxon>
        <taxon>Suillineae</taxon>
        <taxon>Rhizopogonaceae</taxon>
        <taxon>Rhizopogon</taxon>
    </lineage>
</organism>
<evidence type="ECO:0000313" key="3">
    <source>
        <dbReference type="Proteomes" id="UP000092154"/>
    </source>
</evidence>
<protein>
    <submittedName>
        <fullName evidence="2">Uncharacterized protein</fullName>
    </submittedName>
</protein>
<keyword evidence="3" id="KW-1185">Reference proteome</keyword>
<gene>
    <name evidence="2" type="ORF">K503DRAFT_857432</name>
</gene>
<dbReference type="Proteomes" id="UP000092154">
    <property type="component" value="Unassembled WGS sequence"/>
</dbReference>
<name>A0A1B7MXJ3_9AGAM</name>